<dbReference type="GO" id="GO:0008616">
    <property type="term" value="P:tRNA queuosine(34) biosynthetic process"/>
    <property type="evidence" value="ECO:0007669"/>
    <property type="project" value="UniProtKB-KW"/>
</dbReference>
<keyword evidence="5" id="KW-0949">S-adenosyl-L-methionine</keyword>
<evidence type="ECO:0000256" key="5">
    <source>
        <dbReference type="ARBA" id="ARBA00022691"/>
    </source>
</evidence>
<dbReference type="SUPFAM" id="SSF111337">
    <property type="entry name" value="QueA-like"/>
    <property type="match status" value="1"/>
</dbReference>
<dbReference type="NCBIfam" id="NF001140">
    <property type="entry name" value="PRK00147.1"/>
    <property type="match status" value="1"/>
</dbReference>
<dbReference type="EC" id="2.4.99.17" evidence="7"/>
<evidence type="ECO:0000256" key="6">
    <source>
        <dbReference type="ARBA" id="ARBA00022785"/>
    </source>
</evidence>
<keyword evidence="4 7" id="KW-0808">Transferase</keyword>
<evidence type="ECO:0000256" key="3">
    <source>
        <dbReference type="ARBA" id="ARBA00022490"/>
    </source>
</evidence>
<keyword evidence="7" id="KW-0413">Isomerase</keyword>
<evidence type="ECO:0000313" key="7">
    <source>
        <dbReference type="EMBL" id="VAW90233.1"/>
    </source>
</evidence>
<dbReference type="Gene3D" id="2.40.10.240">
    <property type="entry name" value="QueA-like"/>
    <property type="match status" value="1"/>
</dbReference>
<proteinExistence type="inferred from homology"/>
<dbReference type="InterPro" id="IPR042119">
    <property type="entry name" value="QueA_dom2"/>
</dbReference>
<gene>
    <name evidence="7" type="ORF">MNBD_GAMMA17-1663</name>
</gene>
<dbReference type="InterPro" id="IPR003699">
    <property type="entry name" value="QueA"/>
</dbReference>
<dbReference type="FunFam" id="3.40.1780.10:FF:000001">
    <property type="entry name" value="S-adenosylmethionine:tRNA ribosyltransferase-isomerase"/>
    <property type="match status" value="1"/>
</dbReference>
<accession>A0A3B0ZQ56</accession>
<dbReference type="InterPro" id="IPR036100">
    <property type="entry name" value="QueA_sf"/>
</dbReference>
<keyword evidence="6" id="KW-0671">Queuosine biosynthesis</keyword>
<sequence>MQLSDFNFDLPTDLIAQQPLAERTQSRMLCLNGATGDYQDQQFAQLPSLLNENDLLVLNNTRVIPARIFGKKASGGGIEVMLERVLSDNEVLVQIRASKAPKVGGQLLLGDESVEAEVISRENGFYQLRLNDERSAIDVLQAIGHMPLPPYIDRPDDELDQHRYQTVFAEHPGAVAAPTAGLHFDQAILDEMSAKGVRQATVTLHVGAGTFQPVRVDDIASHEMHYEYVEVSQETCDAIAETRRRGGRVIAVGTTVVRSLETAAQNGVLAPFSGETNIFIYPGYQFSTVDRLITNFHMPESTLLMLVSAFCGRENMLAAYQHAIEQRYRFYSYGDAMFITPSTAAQFEE</sequence>
<organism evidence="7">
    <name type="scientific">hydrothermal vent metagenome</name>
    <dbReference type="NCBI Taxonomy" id="652676"/>
    <lineage>
        <taxon>unclassified sequences</taxon>
        <taxon>metagenomes</taxon>
        <taxon>ecological metagenomes</taxon>
    </lineage>
</organism>
<evidence type="ECO:0000256" key="2">
    <source>
        <dbReference type="ARBA" id="ARBA00011245"/>
    </source>
</evidence>
<dbReference type="PANTHER" id="PTHR30307">
    <property type="entry name" value="S-ADENOSYLMETHIONINE:TRNA RIBOSYLTRANSFERASE-ISOMERASE"/>
    <property type="match status" value="1"/>
</dbReference>
<keyword evidence="7" id="KW-0328">Glycosyltransferase</keyword>
<comment type="subunit">
    <text evidence="2">Monomer.</text>
</comment>
<reference evidence="7" key="1">
    <citation type="submission" date="2018-06" db="EMBL/GenBank/DDBJ databases">
        <authorList>
            <person name="Zhirakovskaya E."/>
        </authorList>
    </citation>
    <scope>NUCLEOTIDE SEQUENCE</scope>
</reference>
<dbReference type="NCBIfam" id="TIGR00113">
    <property type="entry name" value="queA"/>
    <property type="match status" value="1"/>
</dbReference>
<dbReference type="AlphaFoldDB" id="A0A3B0ZQ56"/>
<dbReference type="GO" id="GO:0051075">
    <property type="term" value="F:S-adenosylmethionine:tRNA ribosyltransferase-isomerase activity"/>
    <property type="evidence" value="ECO:0007669"/>
    <property type="project" value="UniProtKB-EC"/>
</dbReference>
<dbReference type="EMBL" id="UOFQ01000178">
    <property type="protein sequence ID" value="VAW90233.1"/>
    <property type="molecule type" value="Genomic_DNA"/>
</dbReference>
<dbReference type="Gene3D" id="3.40.1780.10">
    <property type="entry name" value="QueA-like"/>
    <property type="match status" value="1"/>
</dbReference>
<dbReference type="PANTHER" id="PTHR30307:SF0">
    <property type="entry name" value="S-ADENOSYLMETHIONINE:TRNA RIBOSYLTRANSFERASE-ISOMERASE"/>
    <property type="match status" value="1"/>
</dbReference>
<evidence type="ECO:0000256" key="1">
    <source>
        <dbReference type="ARBA" id="ARBA00004496"/>
    </source>
</evidence>
<dbReference type="Pfam" id="PF02547">
    <property type="entry name" value="Queuosine_synth"/>
    <property type="match status" value="1"/>
</dbReference>
<keyword evidence="3" id="KW-0963">Cytoplasm</keyword>
<evidence type="ECO:0000256" key="4">
    <source>
        <dbReference type="ARBA" id="ARBA00022679"/>
    </source>
</evidence>
<comment type="subcellular location">
    <subcellularLocation>
        <location evidence="1">Cytoplasm</location>
    </subcellularLocation>
</comment>
<name>A0A3B0ZQ56_9ZZZZ</name>
<dbReference type="HAMAP" id="MF_00113">
    <property type="entry name" value="QueA"/>
    <property type="match status" value="1"/>
</dbReference>
<dbReference type="GO" id="GO:0005737">
    <property type="term" value="C:cytoplasm"/>
    <property type="evidence" value="ECO:0007669"/>
    <property type="project" value="UniProtKB-SubCell"/>
</dbReference>
<protein>
    <submittedName>
        <fullName evidence="7">S-adenosylmethionine:tRNA ribosyltransferase-isomerase</fullName>
        <ecNumber evidence="7">2.4.99.17</ecNumber>
    </submittedName>
</protein>
<dbReference type="InterPro" id="IPR042118">
    <property type="entry name" value="QueA_dom1"/>
</dbReference>